<dbReference type="InterPro" id="IPR000515">
    <property type="entry name" value="MetI-like"/>
</dbReference>
<feature type="transmembrane region" description="Helical" evidence="8">
    <location>
        <begin position="213"/>
        <end position="236"/>
    </location>
</feature>
<dbReference type="InterPro" id="IPR035906">
    <property type="entry name" value="MetI-like_sf"/>
</dbReference>
<accession>A0A0U5LC69</accession>
<evidence type="ECO:0000256" key="5">
    <source>
        <dbReference type="ARBA" id="ARBA00022692"/>
    </source>
</evidence>
<feature type="domain" description="ABC transmembrane type-1" evidence="9">
    <location>
        <begin position="49"/>
        <end position="233"/>
    </location>
</feature>
<dbReference type="PANTHER" id="PTHR30151:SF20">
    <property type="entry name" value="ABC TRANSPORTER PERMEASE PROTEIN HI_0355-RELATED"/>
    <property type="match status" value="1"/>
</dbReference>
<dbReference type="AlphaFoldDB" id="A0A0U5LC69"/>
<sequence length="244" mass="26746">MRDKFYSLLWLLVVIGCAWQAARAAGVPTFLLPAPQAVLVALVQHRALLAHHLFYTLTEILLALLVGIGSGTLAAIAMASSQRLRRLLFPLITASQAIPIFALAPLLVLWLGYGIASKVAVAALILFFPLCLSLFEGLCRTPPGWLELAQTLSPSRFYRFRHLYWPAALPGFFTGLHMAMILAPIGVVMGEWVGASEGLGYLMMQSNARLETALSFAALTLLLMITLLLSAIVTLLRRKYLWQS</sequence>
<dbReference type="PROSITE" id="PS50928">
    <property type="entry name" value="ABC_TM1"/>
    <property type="match status" value="1"/>
</dbReference>
<evidence type="ECO:0000313" key="10">
    <source>
        <dbReference type="EMBL" id="CUU26103.1"/>
    </source>
</evidence>
<evidence type="ECO:0000256" key="6">
    <source>
        <dbReference type="ARBA" id="ARBA00022989"/>
    </source>
</evidence>
<comment type="subcellular location">
    <subcellularLocation>
        <location evidence="1">Cell inner membrane</location>
        <topology evidence="1">Multi-pass membrane protein</topology>
    </subcellularLocation>
    <subcellularLocation>
        <location evidence="8">Cell membrane</location>
        <topology evidence="8">Multi-pass membrane protein</topology>
    </subcellularLocation>
</comment>
<evidence type="ECO:0000256" key="3">
    <source>
        <dbReference type="ARBA" id="ARBA00022475"/>
    </source>
</evidence>
<dbReference type="OrthoDB" id="8138334at2"/>
<keyword evidence="5 8" id="KW-0812">Transmembrane</keyword>
<dbReference type="Proteomes" id="UP000059419">
    <property type="component" value="Plasmid pEM01"/>
</dbReference>
<gene>
    <name evidence="10" type="ORF">EM595_p0406</name>
</gene>
<dbReference type="Gene3D" id="1.10.3720.10">
    <property type="entry name" value="MetI-like"/>
    <property type="match status" value="1"/>
</dbReference>
<dbReference type="CDD" id="cd06261">
    <property type="entry name" value="TM_PBP2"/>
    <property type="match status" value="1"/>
</dbReference>
<protein>
    <submittedName>
        <fullName evidence="10">ABC transporter permease</fullName>
    </submittedName>
</protein>
<geneLocation type="plasmid" evidence="11">
    <name>pEM01</name>
</geneLocation>
<proteinExistence type="inferred from homology"/>
<dbReference type="SUPFAM" id="SSF161098">
    <property type="entry name" value="MetI-like"/>
    <property type="match status" value="1"/>
</dbReference>
<name>A0A0U5LC69_9GAMM</name>
<organism evidence="10 11">
    <name type="scientific">Duffyella gerundensis</name>
    <dbReference type="NCBI Taxonomy" id="1619313"/>
    <lineage>
        <taxon>Bacteria</taxon>
        <taxon>Pseudomonadati</taxon>
        <taxon>Pseudomonadota</taxon>
        <taxon>Gammaproteobacteria</taxon>
        <taxon>Enterobacterales</taxon>
        <taxon>Erwiniaceae</taxon>
        <taxon>Duffyella</taxon>
    </lineage>
</organism>
<keyword evidence="6 8" id="KW-1133">Transmembrane helix</keyword>
<dbReference type="PATRIC" id="fig|1619313.3.peg.4026"/>
<dbReference type="PANTHER" id="PTHR30151">
    <property type="entry name" value="ALKANE SULFONATE ABC TRANSPORTER-RELATED, MEMBRANE SUBUNIT"/>
    <property type="match status" value="1"/>
</dbReference>
<feature type="transmembrane region" description="Helical" evidence="8">
    <location>
        <begin position="163"/>
        <end position="193"/>
    </location>
</feature>
<dbReference type="EMBL" id="LN907828">
    <property type="protein sequence ID" value="CUU26103.1"/>
    <property type="molecule type" value="Genomic_DNA"/>
</dbReference>
<dbReference type="PROSITE" id="PS51257">
    <property type="entry name" value="PROKAR_LIPOPROTEIN"/>
    <property type="match status" value="1"/>
</dbReference>
<evidence type="ECO:0000256" key="8">
    <source>
        <dbReference type="RuleBase" id="RU363032"/>
    </source>
</evidence>
<reference evidence="11" key="1">
    <citation type="submission" date="2015-11" db="EMBL/GenBank/DDBJ databases">
        <authorList>
            <person name="Blom J."/>
        </authorList>
    </citation>
    <scope>NUCLEOTIDE SEQUENCE [LARGE SCALE GENOMIC DNA]</scope>
    <source>
        <plasmid evidence="11">pEM01</plasmid>
    </source>
</reference>
<feature type="transmembrane region" description="Helical" evidence="8">
    <location>
        <begin position="88"/>
        <end position="113"/>
    </location>
</feature>
<keyword evidence="11" id="KW-1185">Reference proteome</keyword>
<keyword evidence="3" id="KW-1003">Cell membrane</keyword>
<keyword evidence="4" id="KW-0997">Cell inner membrane</keyword>
<dbReference type="GO" id="GO:0005886">
    <property type="term" value="C:plasma membrane"/>
    <property type="evidence" value="ECO:0007669"/>
    <property type="project" value="UniProtKB-SubCell"/>
</dbReference>
<comment type="similarity">
    <text evidence="8">Belongs to the binding-protein-dependent transport system permease family.</text>
</comment>
<evidence type="ECO:0000256" key="7">
    <source>
        <dbReference type="ARBA" id="ARBA00023136"/>
    </source>
</evidence>
<keyword evidence="2 8" id="KW-0813">Transport</keyword>
<evidence type="ECO:0000256" key="2">
    <source>
        <dbReference type="ARBA" id="ARBA00022448"/>
    </source>
</evidence>
<dbReference type="RefSeq" id="WP_067436593.1">
    <property type="nucleotide sequence ID" value="NZ_JACSXD010000005.1"/>
</dbReference>
<evidence type="ECO:0000256" key="1">
    <source>
        <dbReference type="ARBA" id="ARBA00004429"/>
    </source>
</evidence>
<evidence type="ECO:0000256" key="4">
    <source>
        <dbReference type="ARBA" id="ARBA00022519"/>
    </source>
</evidence>
<feature type="transmembrane region" description="Helical" evidence="8">
    <location>
        <begin position="48"/>
        <end position="76"/>
    </location>
</feature>
<feature type="transmembrane region" description="Helical" evidence="8">
    <location>
        <begin position="119"/>
        <end position="139"/>
    </location>
</feature>
<evidence type="ECO:0000259" key="9">
    <source>
        <dbReference type="PROSITE" id="PS50928"/>
    </source>
</evidence>
<dbReference type="Pfam" id="PF00528">
    <property type="entry name" value="BPD_transp_1"/>
    <property type="match status" value="1"/>
</dbReference>
<dbReference type="GO" id="GO:0055085">
    <property type="term" value="P:transmembrane transport"/>
    <property type="evidence" value="ECO:0007669"/>
    <property type="project" value="InterPro"/>
</dbReference>
<dbReference type="KEGG" id="ege:EM595_p0406"/>
<evidence type="ECO:0000313" key="11">
    <source>
        <dbReference type="Proteomes" id="UP000059419"/>
    </source>
</evidence>
<keyword evidence="7 8" id="KW-0472">Membrane</keyword>